<dbReference type="InterPro" id="IPR036388">
    <property type="entry name" value="WH-like_DNA-bd_sf"/>
</dbReference>
<dbReference type="GO" id="GO:0003677">
    <property type="term" value="F:DNA binding"/>
    <property type="evidence" value="ECO:0007669"/>
    <property type="project" value="InterPro"/>
</dbReference>
<dbReference type="SUPFAM" id="SSF88946">
    <property type="entry name" value="Sigma2 domain of RNA polymerase sigma factors"/>
    <property type="match status" value="1"/>
</dbReference>
<feature type="domain" description="RNA polymerase sigma factor 70 region 4 type 2" evidence="6">
    <location>
        <begin position="137"/>
        <end position="184"/>
    </location>
</feature>
<evidence type="ECO:0000256" key="3">
    <source>
        <dbReference type="ARBA" id="ARBA00023082"/>
    </source>
</evidence>
<keyword evidence="2" id="KW-0805">Transcription regulation</keyword>
<name>A0A2S0N3G9_9BURK</name>
<evidence type="ECO:0000259" key="5">
    <source>
        <dbReference type="Pfam" id="PF04542"/>
    </source>
</evidence>
<feature type="domain" description="RNA polymerase sigma-70 region 2" evidence="5">
    <location>
        <begin position="44"/>
        <end position="108"/>
    </location>
</feature>
<evidence type="ECO:0000259" key="6">
    <source>
        <dbReference type="Pfam" id="PF08281"/>
    </source>
</evidence>
<dbReference type="OrthoDB" id="9803470at2"/>
<keyword evidence="4" id="KW-0804">Transcription</keyword>
<dbReference type="SUPFAM" id="SSF88659">
    <property type="entry name" value="Sigma3 and sigma4 domains of RNA polymerase sigma factors"/>
    <property type="match status" value="1"/>
</dbReference>
<dbReference type="Pfam" id="PF08281">
    <property type="entry name" value="Sigma70_r4_2"/>
    <property type="match status" value="1"/>
</dbReference>
<dbReference type="GO" id="GO:0016987">
    <property type="term" value="F:sigma factor activity"/>
    <property type="evidence" value="ECO:0007669"/>
    <property type="project" value="UniProtKB-KW"/>
</dbReference>
<organism evidence="7 8">
    <name type="scientific">Simplicispira suum</name>
    <dbReference type="NCBI Taxonomy" id="2109915"/>
    <lineage>
        <taxon>Bacteria</taxon>
        <taxon>Pseudomonadati</taxon>
        <taxon>Pseudomonadota</taxon>
        <taxon>Betaproteobacteria</taxon>
        <taxon>Burkholderiales</taxon>
        <taxon>Comamonadaceae</taxon>
        <taxon>Simplicispira</taxon>
    </lineage>
</organism>
<keyword evidence="8" id="KW-1185">Reference proteome</keyword>
<evidence type="ECO:0000256" key="4">
    <source>
        <dbReference type="ARBA" id="ARBA00023163"/>
    </source>
</evidence>
<dbReference type="InterPro" id="IPR039425">
    <property type="entry name" value="RNA_pol_sigma-70-like"/>
</dbReference>
<protein>
    <submittedName>
        <fullName evidence="7">RNA polymerase subunit sigma-70</fullName>
    </submittedName>
</protein>
<gene>
    <name evidence="7" type="ORF">C6571_15950</name>
</gene>
<reference evidence="7 8" key="1">
    <citation type="submission" date="2018-03" db="EMBL/GenBank/DDBJ databases">
        <title>Genome sequencing of Simplicispira sp.</title>
        <authorList>
            <person name="Kim S.-J."/>
            <person name="Heo J."/>
            <person name="Kwon S.-W."/>
        </authorList>
    </citation>
    <scope>NUCLEOTIDE SEQUENCE [LARGE SCALE GENOMIC DNA]</scope>
    <source>
        <strain evidence="7 8">SC1-8</strain>
    </source>
</reference>
<comment type="similarity">
    <text evidence="1">Belongs to the sigma-70 factor family. ECF subfamily.</text>
</comment>
<dbReference type="AlphaFoldDB" id="A0A2S0N3G9"/>
<evidence type="ECO:0000313" key="7">
    <source>
        <dbReference type="EMBL" id="AVO42587.1"/>
    </source>
</evidence>
<dbReference type="InterPro" id="IPR007627">
    <property type="entry name" value="RNA_pol_sigma70_r2"/>
</dbReference>
<dbReference type="InterPro" id="IPR014284">
    <property type="entry name" value="RNA_pol_sigma-70_dom"/>
</dbReference>
<evidence type="ECO:0000313" key="8">
    <source>
        <dbReference type="Proteomes" id="UP000239326"/>
    </source>
</evidence>
<dbReference type="Gene3D" id="1.10.10.10">
    <property type="entry name" value="Winged helix-like DNA-binding domain superfamily/Winged helix DNA-binding domain"/>
    <property type="match status" value="1"/>
</dbReference>
<evidence type="ECO:0000256" key="2">
    <source>
        <dbReference type="ARBA" id="ARBA00023015"/>
    </source>
</evidence>
<proteinExistence type="inferred from homology"/>
<accession>A0A2S0N3G9</accession>
<dbReference type="InterPro" id="IPR013325">
    <property type="entry name" value="RNA_pol_sigma_r2"/>
</dbReference>
<dbReference type="PANTHER" id="PTHR43133:SF62">
    <property type="entry name" value="RNA POLYMERASE SIGMA FACTOR SIGZ"/>
    <property type="match status" value="1"/>
</dbReference>
<keyword evidence="3" id="KW-0731">Sigma factor</keyword>
<dbReference type="KEGG" id="simp:C6571_15950"/>
<dbReference type="Gene3D" id="1.10.1740.10">
    <property type="match status" value="1"/>
</dbReference>
<sequence length="222" mass="24543">MRLLPRLLAASRTVRQRRRRLVVAEVETLLAAPTTSEDLGAAFAALRGSLRNYLRRRVSDPNLVEDLIQDVFVKASAAISANRAPNNLTGWLYAAARTTLVDHYRSARPDAMELDENLPDTQYADDALLHQELAMCLRPLARQLPAIYRDTLLATEFDGNSMQTVADEQGVSLSAIKSRASRARFMLKAKLLDCCHVEMTGGLVTDYRRHSSDAPCKGACAS</sequence>
<dbReference type="PANTHER" id="PTHR43133">
    <property type="entry name" value="RNA POLYMERASE ECF-TYPE SIGMA FACTO"/>
    <property type="match status" value="1"/>
</dbReference>
<dbReference type="InterPro" id="IPR013324">
    <property type="entry name" value="RNA_pol_sigma_r3/r4-like"/>
</dbReference>
<dbReference type="NCBIfam" id="TIGR02937">
    <property type="entry name" value="sigma70-ECF"/>
    <property type="match status" value="1"/>
</dbReference>
<dbReference type="EMBL" id="CP027669">
    <property type="protein sequence ID" value="AVO42587.1"/>
    <property type="molecule type" value="Genomic_DNA"/>
</dbReference>
<dbReference type="InterPro" id="IPR013249">
    <property type="entry name" value="RNA_pol_sigma70_r4_t2"/>
</dbReference>
<dbReference type="Proteomes" id="UP000239326">
    <property type="component" value="Chromosome"/>
</dbReference>
<evidence type="ECO:0000256" key="1">
    <source>
        <dbReference type="ARBA" id="ARBA00010641"/>
    </source>
</evidence>
<dbReference type="Pfam" id="PF04542">
    <property type="entry name" value="Sigma70_r2"/>
    <property type="match status" value="1"/>
</dbReference>
<dbReference type="GO" id="GO:0006352">
    <property type="term" value="P:DNA-templated transcription initiation"/>
    <property type="evidence" value="ECO:0007669"/>
    <property type="project" value="InterPro"/>
</dbReference>